<dbReference type="Pfam" id="PF18117">
    <property type="entry name" value="EDS1_EP"/>
    <property type="match status" value="1"/>
</dbReference>
<dbReference type="InterPro" id="IPR044214">
    <property type="entry name" value="EDS1-like"/>
</dbReference>
<dbReference type="AlphaFoldDB" id="A0A5N5I2S1"/>
<dbReference type="Proteomes" id="UP000327157">
    <property type="component" value="Chromosome 6"/>
</dbReference>
<reference evidence="3" key="2">
    <citation type="submission" date="2019-10" db="EMBL/GenBank/DDBJ databases">
        <title>A de novo genome assembly of a pear dwarfing rootstock.</title>
        <authorList>
            <person name="Wang F."/>
            <person name="Wang J."/>
            <person name="Li S."/>
            <person name="Zhang Y."/>
            <person name="Fang M."/>
            <person name="Ma L."/>
            <person name="Zhao Y."/>
            <person name="Jiang S."/>
        </authorList>
    </citation>
    <scope>NUCLEOTIDE SEQUENCE [LARGE SCALE GENOMIC DNA]</scope>
</reference>
<gene>
    <name evidence="2" type="ORF">D8674_029670</name>
</gene>
<evidence type="ECO:0000313" key="3">
    <source>
        <dbReference type="Proteomes" id="UP000327157"/>
    </source>
</evidence>
<reference evidence="2 3" key="1">
    <citation type="submission" date="2019-09" db="EMBL/GenBank/DDBJ databases">
        <authorList>
            <person name="Ou C."/>
        </authorList>
    </citation>
    <scope>NUCLEOTIDE SEQUENCE [LARGE SCALE GENOMIC DNA]</scope>
    <source>
        <strain evidence="2">S2</strain>
        <tissue evidence="2">Leaf</tissue>
    </source>
</reference>
<dbReference type="PANTHER" id="PTHR47090:SF2">
    <property type="entry name" value="PROTEIN EDS1-RELATED"/>
    <property type="match status" value="1"/>
</dbReference>
<dbReference type="GO" id="GO:0006952">
    <property type="term" value="P:defense response"/>
    <property type="evidence" value="ECO:0007669"/>
    <property type="project" value="InterPro"/>
</dbReference>
<evidence type="ECO:0000259" key="1">
    <source>
        <dbReference type="Pfam" id="PF18117"/>
    </source>
</evidence>
<proteinExistence type="predicted"/>
<sequence>MGSCEHNVGYYDAFKLEKHRKDFDANVTRLARKGRRHRSLYGEREAKALQIHTKMARARKKTASTPGESCFWGGLEELHNLSGDNQDHRAVNKEKKRALNLQGQVGKWIEDRVLGKDVLKSSTFKAWWSELPVDLKTETISGLMNG</sequence>
<dbReference type="InterPro" id="IPR041266">
    <property type="entry name" value="EDS1_EP"/>
</dbReference>
<dbReference type="EMBL" id="SMOL01000120">
    <property type="protein sequence ID" value="KAB2633423.1"/>
    <property type="molecule type" value="Genomic_DNA"/>
</dbReference>
<reference evidence="2 3" key="3">
    <citation type="submission" date="2019-11" db="EMBL/GenBank/DDBJ databases">
        <title>A de novo genome assembly of a pear dwarfing rootstock.</title>
        <authorList>
            <person name="Wang F."/>
            <person name="Wang J."/>
            <person name="Li S."/>
            <person name="Zhang Y."/>
            <person name="Fang M."/>
            <person name="Ma L."/>
            <person name="Zhao Y."/>
            <person name="Jiang S."/>
        </authorList>
    </citation>
    <scope>NUCLEOTIDE SEQUENCE [LARGE SCALE GENOMIC DNA]</scope>
    <source>
        <strain evidence="2">S2</strain>
        <tissue evidence="2">Leaf</tissue>
    </source>
</reference>
<keyword evidence="3" id="KW-1185">Reference proteome</keyword>
<dbReference type="PANTHER" id="PTHR47090">
    <property type="entry name" value="PROTEIN EDS1-RELATED"/>
    <property type="match status" value="1"/>
</dbReference>
<evidence type="ECO:0000313" key="2">
    <source>
        <dbReference type="EMBL" id="KAB2633423.1"/>
    </source>
</evidence>
<organism evidence="2 3">
    <name type="scientific">Pyrus ussuriensis x Pyrus communis</name>
    <dbReference type="NCBI Taxonomy" id="2448454"/>
    <lineage>
        <taxon>Eukaryota</taxon>
        <taxon>Viridiplantae</taxon>
        <taxon>Streptophyta</taxon>
        <taxon>Embryophyta</taxon>
        <taxon>Tracheophyta</taxon>
        <taxon>Spermatophyta</taxon>
        <taxon>Magnoliopsida</taxon>
        <taxon>eudicotyledons</taxon>
        <taxon>Gunneridae</taxon>
        <taxon>Pentapetalae</taxon>
        <taxon>rosids</taxon>
        <taxon>fabids</taxon>
        <taxon>Rosales</taxon>
        <taxon>Rosaceae</taxon>
        <taxon>Amygdaloideae</taxon>
        <taxon>Maleae</taxon>
        <taxon>Pyrus</taxon>
    </lineage>
</organism>
<feature type="domain" description="EDS1 EP" evidence="1">
    <location>
        <begin position="33"/>
        <end position="138"/>
    </location>
</feature>
<accession>A0A5N5I2S1</accession>
<comment type="caution">
    <text evidence="2">The sequence shown here is derived from an EMBL/GenBank/DDBJ whole genome shotgun (WGS) entry which is preliminary data.</text>
</comment>
<protein>
    <submittedName>
        <fullName evidence="2">Senescence-associated carboxylesterase 101-like</fullName>
    </submittedName>
</protein>
<name>A0A5N5I2S1_9ROSA</name>